<protein>
    <recommendedName>
        <fullName evidence="3">Nucleolar protein Dnt1-like N-terminal domain-containing protein</fullName>
    </recommendedName>
</protein>
<name>C5NZB1_COCP7</name>
<feature type="region of interest" description="Disordered" evidence="2">
    <location>
        <begin position="764"/>
        <end position="856"/>
    </location>
</feature>
<evidence type="ECO:0000313" key="4">
    <source>
        <dbReference type="EMBL" id="EER29804.1"/>
    </source>
</evidence>
<comment type="caution">
    <text evidence="4">The sequence shown here is derived from an EMBL/GenBank/DDBJ whole genome shotgun (WGS) entry which is preliminary data.</text>
</comment>
<dbReference type="EMBL" id="ACFW01000001">
    <property type="protein sequence ID" value="EER29804.1"/>
    <property type="molecule type" value="Genomic_DNA"/>
</dbReference>
<feature type="compositionally biased region" description="Polar residues" evidence="2">
    <location>
        <begin position="245"/>
        <end position="255"/>
    </location>
</feature>
<feature type="compositionally biased region" description="Polar residues" evidence="2">
    <location>
        <begin position="405"/>
        <end position="439"/>
    </location>
</feature>
<feature type="region of interest" description="Disordered" evidence="2">
    <location>
        <begin position="245"/>
        <end position="272"/>
    </location>
</feature>
<gene>
    <name evidence="4" type="ORF">CPC735_011220</name>
</gene>
<evidence type="ECO:0000256" key="2">
    <source>
        <dbReference type="SAM" id="MobiDB-lite"/>
    </source>
</evidence>
<feature type="compositionally biased region" description="Basic and acidic residues" evidence="2">
    <location>
        <begin position="624"/>
        <end position="653"/>
    </location>
</feature>
<sequence length="1101" mass="117326">MVLLRAVVKVPPPDVVGRETSAVDPHDVRSMMVLVPDPEQETLVQLAARISRMFTKLHPAAPPLRIKKLVDDERPTVDLDLDLTVADVFVNKGHAASSASDQWATIRVLQHPTTRRIRYRSVVQDWTPAAENDGRALSARRRALPPIPLFSQRPSAALQSQPGHVRTSIESDNGHAVARPSARGGGFQANPVPATPTSGHAARKRKRSPSSQRRLTDDESLPNEQISLSPNFDVAIRSSLSSNRELVNSDQTTDVLESCADRSPRPSGRPPLRVCYGASVDGDGELLRTATAQQRRSTVNLIPTPPARANSTSTRPNTANGRSAHANSVDGTSTRIRATRSSTSPQTTTTVEGRPSQARTRSNNESSQTAATAAATAEDAPTLIRAGSNDASSQATTPAEDVSTRTRTPGNEASLQDTTVESASTRARPTENSPLTRASTADGLSKRTRARSRNTRSQTATTNDTSTQPTSNVAVVINISDPGSIERPAKRRQTNNKRANGAVSGEQNSNHPGTEKAGSDSDVQMIDASPSKYARSTKNAKSGTKRSSKRKGIAKQDKTGESKCFIDLTAAGPEPKIDDPSTSANGGEDQTATQQNQNARKIAGLLRGSRLFVPNPDIEILGAGEKRESATESKSKSSKKAPESKGQETRKVDGPSTRVSSPAARRGFTSKFPDWVTEAWFDNHDRERVLEKELEDARKQGRPTRELQQRALVLDLTKQLHAAEQRGLVIQAPRLRTRVENAQKDLDDMMTEVDRQDTDNAVACDVPGGSSPILTAPAHAGDEDDDTAHQVPQVARSAQEAPTPSKSANSESGANATSGMSVAVTSPVNESATGRATTPASRLGTNGKNLTLDKDSPAVADDAESINYAEKGSAKDVFKKTEKEAKKRALEKKAFSPGVVDDISTGSDSDPSNFDLIPDSLPANVNNSDSEYVGKDLFKDLGFDAHSENNSHSKVKPAAADEASKASGAKRKATQPKTPAQSKKAAKSNRSGVASSPLRASKAESSGSISFSQPAPTSSRTSLPSAMANNIFAPRDRKPSRPSLKALRDEHIPNNASITSSPNAGPGTPTNKATPPASKSFIKHGLTFLGAAASRPFLRQM</sequence>
<reference evidence="4 5" key="1">
    <citation type="journal article" date="2009" name="Genome Res.">
        <title>Comparative genomic analyses of the human fungal pathogens Coccidioides and their relatives.</title>
        <authorList>
            <person name="Sharpton T.J."/>
            <person name="Stajich J.E."/>
            <person name="Rounsley S.D."/>
            <person name="Gardner M.J."/>
            <person name="Wortman J.R."/>
            <person name="Jordar V.S."/>
            <person name="Maiti R."/>
            <person name="Kodira C.D."/>
            <person name="Neafsey D.E."/>
            <person name="Zeng Q."/>
            <person name="Hung C.-Y."/>
            <person name="McMahan C."/>
            <person name="Muszewska A."/>
            <person name="Grynberg M."/>
            <person name="Mandel M.A."/>
            <person name="Kellner E.M."/>
            <person name="Barker B.M."/>
            <person name="Galgiani J.N."/>
            <person name="Orbach M.J."/>
            <person name="Kirkland T.N."/>
            <person name="Cole G.T."/>
            <person name="Henn M.R."/>
            <person name="Birren B.W."/>
            <person name="Taylor J.W."/>
        </authorList>
    </citation>
    <scope>NUCLEOTIDE SEQUENCE [LARGE SCALE GENOMIC DNA]</scope>
    <source>
        <strain evidence="5">C735</strain>
    </source>
</reference>
<feature type="compositionally biased region" description="Polar residues" evidence="2">
    <location>
        <begin position="455"/>
        <end position="473"/>
    </location>
</feature>
<feature type="region of interest" description="Disordered" evidence="2">
    <location>
        <begin position="944"/>
        <end position="1079"/>
    </location>
</feature>
<feature type="compositionally biased region" description="Polar residues" evidence="2">
    <location>
        <begin position="152"/>
        <end position="162"/>
    </location>
</feature>
<accession>C5NZB1</accession>
<evidence type="ECO:0000259" key="3">
    <source>
        <dbReference type="Pfam" id="PF10407"/>
    </source>
</evidence>
<feature type="compositionally biased region" description="Polar residues" evidence="2">
    <location>
        <begin position="1003"/>
        <end position="1028"/>
    </location>
</feature>
<feature type="compositionally biased region" description="Basic and acidic residues" evidence="2">
    <location>
        <begin position="882"/>
        <end position="894"/>
    </location>
</feature>
<dbReference type="VEuPathDB" id="FungiDB:CPC735_011220"/>
<organism evidence="4 5">
    <name type="scientific">Coccidioides posadasii (strain C735)</name>
    <name type="common">Valley fever fungus</name>
    <dbReference type="NCBI Taxonomy" id="222929"/>
    <lineage>
        <taxon>Eukaryota</taxon>
        <taxon>Fungi</taxon>
        <taxon>Dikarya</taxon>
        <taxon>Ascomycota</taxon>
        <taxon>Pezizomycotina</taxon>
        <taxon>Eurotiomycetes</taxon>
        <taxon>Eurotiomycetidae</taxon>
        <taxon>Onygenales</taxon>
        <taxon>Onygenaceae</taxon>
        <taxon>Coccidioides</taxon>
    </lineage>
</organism>
<feature type="compositionally biased region" description="Polar residues" evidence="2">
    <location>
        <begin position="800"/>
        <end position="849"/>
    </location>
</feature>
<feature type="compositionally biased region" description="Polar residues" evidence="2">
    <location>
        <begin position="309"/>
        <end position="331"/>
    </location>
</feature>
<feature type="domain" description="Nucleolar protein Dnt1-like N-terminal" evidence="3">
    <location>
        <begin position="39"/>
        <end position="91"/>
    </location>
</feature>
<dbReference type="HOGENOM" id="CLU_288354_0_0_1"/>
<feature type="compositionally biased region" description="Polar residues" evidence="2">
    <location>
        <begin position="580"/>
        <end position="597"/>
    </location>
</feature>
<dbReference type="Pfam" id="PF10407">
    <property type="entry name" value="Cytokin_check_N"/>
    <property type="match status" value="1"/>
</dbReference>
<feature type="compositionally biased region" description="Polar residues" evidence="2">
    <location>
        <begin position="1054"/>
        <end position="1073"/>
    </location>
</feature>
<feature type="compositionally biased region" description="Polar residues" evidence="2">
    <location>
        <begin position="357"/>
        <end position="368"/>
    </location>
</feature>
<feature type="compositionally biased region" description="Polar residues" evidence="2">
    <location>
        <begin position="291"/>
        <end position="301"/>
    </location>
</feature>
<dbReference type="KEGG" id="cpw:9697444"/>
<feature type="coiled-coil region" evidence="1">
    <location>
        <begin position="732"/>
        <end position="759"/>
    </location>
</feature>
<keyword evidence="1" id="KW-0175">Coiled coil</keyword>
<evidence type="ECO:0000313" key="5">
    <source>
        <dbReference type="Proteomes" id="UP000009084"/>
    </source>
</evidence>
<feature type="compositionally biased region" description="Low complexity" evidence="2">
    <location>
        <begin position="332"/>
        <end position="350"/>
    </location>
</feature>
<dbReference type="OrthoDB" id="4227586at2759"/>
<evidence type="ECO:0000256" key="1">
    <source>
        <dbReference type="SAM" id="Coils"/>
    </source>
</evidence>
<dbReference type="Proteomes" id="UP000009084">
    <property type="component" value="Unassembled WGS sequence"/>
</dbReference>
<dbReference type="AlphaFoldDB" id="C5NZB1"/>
<dbReference type="InterPro" id="IPR018844">
    <property type="entry name" value="Dnt1-like_N"/>
</dbReference>
<proteinExistence type="predicted"/>
<feature type="region of interest" description="Disordered" evidence="2">
    <location>
        <begin position="882"/>
        <end position="931"/>
    </location>
</feature>
<feature type="region of interest" description="Disordered" evidence="2">
    <location>
        <begin position="148"/>
        <end position="226"/>
    </location>
</feature>
<feature type="region of interest" description="Disordered" evidence="2">
    <location>
        <begin position="291"/>
        <end position="597"/>
    </location>
</feature>
<feature type="compositionally biased region" description="Basic residues" evidence="2">
    <location>
        <begin position="543"/>
        <end position="553"/>
    </location>
</feature>
<feature type="region of interest" description="Disordered" evidence="2">
    <location>
        <begin position="622"/>
        <end position="665"/>
    </location>
</feature>
<feature type="compositionally biased region" description="Low complexity" evidence="2">
    <location>
        <begin position="958"/>
        <end position="967"/>
    </location>
</feature>